<evidence type="ECO:0000313" key="2">
    <source>
        <dbReference type="Proteomes" id="UP000006443"/>
    </source>
</evidence>
<protein>
    <recommendedName>
        <fullName evidence="3">DUF2889 domain-containing protein</fullName>
    </recommendedName>
</protein>
<evidence type="ECO:0008006" key="3">
    <source>
        <dbReference type="Google" id="ProtNLM"/>
    </source>
</evidence>
<sequence>MKTLLKRNKTIEVIEMEQNKFLLHSHLSDEVHEIDVQMIVDTDSGEILTAEAKMSRTPYPEICQQALLQVPKLVGLNLTKGAGRQARDILGGKEGCEHLKDMVLDALRGFIPAIGARTIQELTEKYLQEGLTEEEAKPQVMADIARIGQNVVPGRCVVYNDGAQK</sequence>
<name>C0GIL4_DETAL</name>
<accession>C0GIL4</accession>
<dbReference type="OrthoDB" id="1723528at2"/>
<evidence type="ECO:0000313" key="1">
    <source>
        <dbReference type="EMBL" id="EEG76875.1"/>
    </source>
</evidence>
<dbReference type="eggNOG" id="ENOG5030M8K">
    <property type="taxonomic scope" value="Bacteria"/>
</dbReference>
<organism evidence="1 2">
    <name type="scientific">Dethiobacter alkaliphilus AHT 1</name>
    <dbReference type="NCBI Taxonomy" id="555088"/>
    <lineage>
        <taxon>Bacteria</taxon>
        <taxon>Bacillati</taxon>
        <taxon>Bacillota</taxon>
        <taxon>Dethiobacteria</taxon>
        <taxon>Dethiobacterales</taxon>
        <taxon>Dethiobacteraceae</taxon>
        <taxon>Dethiobacter</taxon>
    </lineage>
</organism>
<dbReference type="Pfam" id="PF11136">
    <property type="entry name" value="DUF2889"/>
    <property type="match status" value="1"/>
</dbReference>
<comment type="caution">
    <text evidence="1">The sequence shown here is derived from an EMBL/GenBank/DDBJ whole genome shotgun (WGS) entry which is preliminary data.</text>
</comment>
<dbReference type="RefSeq" id="WP_008517595.1">
    <property type="nucleotide sequence ID" value="NZ_ACJM01000012.1"/>
</dbReference>
<dbReference type="AlphaFoldDB" id="C0GIL4"/>
<dbReference type="EMBL" id="ACJM01000012">
    <property type="protein sequence ID" value="EEG76875.1"/>
    <property type="molecule type" value="Genomic_DNA"/>
</dbReference>
<gene>
    <name evidence="1" type="ORF">DealDRAFT_2323</name>
</gene>
<dbReference type="InterPro" id="IPR021312">
    <property type="entry name" value="DUF2889"/>
</dbReference>
<dbReference type="Proteomes" id="UP000006443">
    <property type="component" value="Unassembled WGS sequence"/>
</dbReference>
<reference evidence="1 2" key="1">
    <citation type="submission" date="2009-02" db="EMBL/GenBank/DDBJ databases">
        <title>Sequencing of the draft genome and assembly of Dethiobacter alkaliphilus AHT 1.</title>
        <authorList>
            <consortium name="US DOE Joint Genome Institute (JGI-PGF)"/>
            <person name="Lucas S."/>
            <person name="Copeland A."/>
            <person name="Lapidus A."/>
            <person name="Glavina del Rio T."/>
            <person name="Dalin E."/>
            <person name="Tice H."/>
            <person name="Bruce D."/>
            <person name="Goodwin L."/>
            <person name="Pitluck S."/>
            <person name="Larimer F."/>
            <person name="Land M.L."/>
            <person name="Hauser L."/>
            <person name="Muyzer G."/>
        </authorList>
    </citation>
    <scope>NUCLEOTIDE SEQUENCE [LARGE SCALE GENOMIC DNA]</scope>
    <source>
        <strain evidence="1 2">AHT 1</strain>
    </source>
</reference>
<keyword evidence="2" id="KW-1185">Reference proteome</keyword>
<dbReference type="STRING" id="555088.DealDRAFT_2323"/>
<proteinExistence type="predicted"/>